<dbReference type="PANTHER" id="PTHR46230">
    <property type="match status" value="1"/>
</dbReference>
<comment type="caution">
    <text evidence="2">The sequence shown here is derived from an EMBL/GenBank/DDBJ whole genome shotgun (WGS) entry which is preliminary data.</text>
</comment>
<dbReference type="EMBL" id="JAYXHS010000004">
    <property type="protein sequence ID" value="MEC5387697.1"/>
    <property type="molecule type" value="Genomic_DNA"/>
</dbReference>
<evidence type="ECO:0000256" key="1">
    <source>
        <dbReference type="RuleBase" id="RU003860"/>
    </source>
</evidence>
<evidence type="ECO:0000313" key="3">
    <source>
        <dbReference type="Proteomes" id="UP001331561"/>
    </source>
</evidence>
<reference evidence="2 3" key="1">
    <citation type="submission" date="2024-01" db="EMBL/GenBank/DDBJ databases">
        <title>Uliginosibacterium soil sp. nov.</title>
        <authorList>
            <person name="Lv Y."/>
        </authorList>
    </citation>
    <scope>NUCLEOTIDE SEQUENCE [LARGE SCALE GENOMIC DNA]</scope>
    <source>
        <strain evidence="2 3">H3</strain>
    </source>
</reference>
<dbReference type="InterPro" id="IPR002634">
    <property type="entry name" value="BolA"/>
</dbReference>
<dbReference type="PANTHER" id="PTHR46230:SF7">
    <property type="entry name" value="BOLA-LIKE PROTEIN 1"/>
    <property type="match status" value="1"/>
</dbReference>
<proteinExistence type="inferred from homology"/>
<comment type="similarity">
    <text evidence="1">Belongs to the BolA/IbaG family.</text>
</comment>
<dbReference type="PIRSF" id="PIRSF003113">
    <property type="entry name" value="BolA"/>
    <property type="match status" value="1"/>
</dbReference>
<accession>A0ABU6K846</accession>
<dbReference type="SUPFAM" id="SSF82657">
    <property type="entry name" value="BolA-like"/>
    <property type="match status" value="1"/>
</dbReference>
<evidence type="ECO:0000313" key="2">
    <source>
        <dbReference type="EMBL" id="MEC5387697.1"/>
    </source>
</evidence>
<name>A0ABU6K846_9RHOO</name>
<protein>
    <submittedName>
        <fullName evidence="2">BolA family protein</fullName>
    </submittedName>
</protein>
<dbReference type="Gene3D" id="3.30.300.90">
    <property type="entry name" value="BolA-like"/>
    <property type="match status" value="1"/>
</dbReference>
<sequence>MSASTTLERMREGLDALSPTLVELDDDSLRHAGHAGAASGGGHYNLRIISTRFTGLTRIARHRLVYSTLAPLMQREIHALSIIALTPDEASAQQEPV</sequence>
<keyword evidence="3" id="KW-1185">Reference proteome</keyword>
<dbReference type="RefSeq" id="WP_327600671.1">
    <property type="nucleotide sequence ID" value="NZ_JAYXHS010000004.1"/>
</dbReference>
<gene>
    <name evidence="2" type="ORF">VVD49_18335</name>
</gene>
<dbReference type="Pfam" id="PF01722">
    <property type="entry name" value="BolA"/>
    <property type="match status" value="1"/>
</dbReference>
<dbReference type="InterPro" id="IPR036065">
    <property type="entry name" value="BolA-like_sf"/>
</dbReference>
<dbReference type="Proteomes" id="UP001331561">
    <property type="component" value="Unassembled WGS sequence"/>
</dbReference>
<organism evidence="2 3">
    <name type="scientific">Uliginosibacterium silvisoli</name>
    <dbReference type="NCBI Taxonomy" id="3114758"/>
    <lineage>
        <taxon>Bacteria</taxon>
        <taxon>Pseudomonadati</taxon>
        <taxon>Pseudomonadota</taxon>
        <taxon>Betaproteobacteria</taxon>
        <taxon>Rhodocyclales</taxon>
        <taxon>Zoogloeaceae</taxon>
        <taxon>Uliginosibacterium</taxon>
    </lineage>
</organism>